<accession>A0AAV4XQ29</accession>
<evidence type="ECO:0000313" key="2">
    <source>
        <dbReference type="Proteomes" id="UP001054945"/>
    </source>
</evidence>
<protein>
    <submittedName>
        <fullName evidence="1">Uncharacterized protein</fullName>
    </submittedName>
</protein>
<comment type="caution">
    <text evidence="1">The sequence shown here is derived from an EMBL/GenBank/DDBJ whole genome shotgun (WGS) entry which is preliminary data.</text>
</comment>
<reference evidence="1 2" key="1">
    <citation type="submission" date="2021-06" db="EMBL/GenBank/DDBJ databases">
        <title>Caerostris extrusa draft genome.</title>
        <authorList>
            <person name="Kono N."/>
            <person name="Arakawa K."/>
        </authorList>
    </citation>
    <scope>NUCLEOTIDE SEQUENCE [LARGE SCALE GENOMIC DNA]</scope>
</reference>
<evidence type="ECO:0000313" key="1">
    <source>
        <dbReference type="EMBL" id="GIY97167.1"/>
    </source>
</evidence>
<organism evidence="1 2">
    <name type="scientific">Caerostris extrusa</name>
    <name type="common">Bark spider</name>
    <name type="synonym">Caerostris bankana</name>
    <dbReference type="NCBI Taxonomy" id="172846"/>
    <lineage>
        <taxon>Eukaryota</taxon>
        <taxon>Metazoa</taxon>
        <taxon>Ecdysozoa</taxon>
        <taxon>Arthropoda</taxon>
        <taxon>Chelicerata</taxon>
        <taxon>Arachnida</taxon>
        <taxon>Araneae</taxon>
        <taxon>Araneomorphae</taxon>
        <taxon>Entelegynae</taxon>
        <taxon>Araneoidea</taxon>
        <taxon>Araneidae</taxon>
        <taxon>Caerostris</taxon>
    </lineage>
</organism>
<proteinExistence type="predicted"/>
<dbReference type="EMBL" id="BPLR01000748">
    <property type="protein sequence ID" value="GIY97167.1"/>
    <property type="molecule type" value="Genomic_DNA"/>
</dbReference>
<gene>
    <name evidence="1" type="ORF">CEXT_652881</name>
</gene>
<keyword evidence="2" id="KW-1185">Reference proteome</keyword>
<dbReference type="AlphaFoldDB" id="A0AAV4XQ29"/>
<name>A0AAV4XQ29_CAEEX</name>
<dbReference type="Proteomes" id="UP001054945">
    <property type="component" value="Unassembled WGS sequence"/>
</dbReference>
<sequence length="74" mass="8619">MYEDYFVTVFLDFFHNIHKSEATFRHARVNARERAANRTNYEAKRTIAKSLDETHSLTLPPFCALAAMELEVVL</sequence>